<dbReference type="EMBL" id="LR881183">
    <property type="protein sequence ID" value="CAD5244385.1"/>
    <property type="molecule type" value="Genomic_DNA"/>
</dbReference>
<dbReference type="InterPro" id="IPR046878">
    <property type="entry name" value="Big_14"/>
</dbReference>
<evidence type="ECO:0000313" key="2">
    <source>
        <dbReference type="EMBL" id="CAD5244385.1"/>
    </source>
</evidence>
<organism evidence="2 3">
    <name type="scientific">Thermococcus camini</name>
    <dbReference type="NCBI Taxonomy" id="2016373"/>
    <lineage>
        <taxon>Archaea</taxon>
        <taxon>Methanobacteriati</taxon>
        <taxon>Methanobacteriota</taxon>
        <taxon>Thermococci</taxon>
        <taxon>Thermococcales</taxon>
        <taxon>Thermococcaceae</taxon>
        <taxon>Thermococcus</taxon>
    </lineage>
</organism>
<dbReference type="GeneID" id="58918973"/>
<dbReference type="Pfam" id="PF20251">
    <property type="entry name" value="Big_14"/>
    <property type="match status" value="1"/>
</dbReference>
<gene>
    <name evidence="2" type="ORF">TIRI35C_1231</name>
</gene>
<dbReference type="RefSeq" id="WP_188202161.1">
    <property type="nucleotide sequence ID" value="NZ_LR881183.1"/>
</dbReference>
<keyword evidence="3" id="KW-1185">Reference proteome</keyword>
<protein>
    <recommendedName>
        <fullName evidence="1">Bacterial Ig-like domain-containing protein</fullName>
    </recommendedName>
</protein>
<feature type="domain" description="Bacterial Ig-like" evidence="1">
    <location>
        <begin position="33"/>
        <end position="135"/>
    </location>
</feature>
<evidence type="ECO:0000313" key="3">
    <source>
        <dbReference type="Proteomes" id="UP000516304"/>
    </source>
</evidence>
<dbReference type="AlphaFoldDB" id="A0A7G2D731"/>
<evidence type="ECO:0000259" key="1">
    <source>
        <dbReference type="Pfam" id="PF20251"/>
    </source>
</evidence>
<dbReference type="KEGG" id="tcq:TIRI35C_1231"/>
<name>A0A7G2D731_9EURY</name>
<reference evidence="2 3" key="1">
    <citation type="submission" date="2020-09" db="EMBL/GenBank/DDBJ databases">
        <authorList>
            <person name="Courtine D."/>
        </authorList>
    </citation>
    <scope>NUCLEOTIDE SEQUENCE [LARGE SCALE GENOMIC DNA]</scope>
    <source>
        <strain evidence="2 3">IRI35c</strain>
    </source>
</reference>
<dbReference type="Proteomes" id="UP000516304">
    <property type="component" value="Chromosome TIRI35C"/>
</dbReference>
<sequence length="139" mass="15268">MRKVLPVLLIVLLVPLGYYIASSDGARNLPNGEGIVLKLDKSSYTPSDVMVLTLLNNADTNATTSYHFKLYRLEGGKWKEVPVNMMFIEIAVVIEPGKSWEQKVKLSDLGLTPGHYKIVKEVFLGGTTVKAGAEFDING</sequence>
<accession>A0A7G2D731</accession>
<proteinExistence type="predicted"/>